<sequence length="768" mass="86752">MKIDRIAKIKRHRIFRDFTWPTSGLDDFSRFNLIYGWNGAGKTTISNLFRAVEKREAITEGEVQFVFDGAAYAGDALASTPALPKVRVFNRDYVNASVFRRDTDQVVPIFVLGEDSVEKQKEVERLRAALADHQKNYLVAEAALNSATKSLEGFCQARAKAVKDLIGNDASSSYRNYERSRFRQKAEALLVGGNASAFQIDDDARTKLIQRQQDKSKPKIPLVSASISDREHLLREVREALKTSVVSAVINDLANKPDVATWVEKGLHIHSTSDATGLCNFCGQRIPPNRIEELNGHFNDKFRELNLLLDRLCERIDRDRATLRALRLPDAAALYTDLVESYKTAELRVNRAAVRREAVLVALVSAINQKKLRPFETIEFTPESERESPATDEGRESFEDSVAVLNQLLEKHNTETDAFDLSVAEARNKLESHEVADALQDYADRVKTLSDAETERSKLQALISSADSQITAIEKEIAEHVRPAEELNQELRSYLGRDELQFHPEKTGYTITRSGVPAQNLSEGEKTAVAFLHFLKSLQGKDFQIANDVVVIDDPVSSLDANALYCAFGFMKERCKDAGQLFVLTHNFSFFQQVKDWFDNLRGPDKRKHQRYLLETRNSSTEGRTAEIKALDSLLNDYQSEYHFVFVRVYQEANNSHPVLDLASVYGMPNMARKLLESFLAFRQPGDTDTLHAKIGRTTGLDPALKARMYRFLQTHSHADRIGEPGHDLSILSETRDILRNLLQLMALEDKPHYDAMELLAKTKLGLD</sequence>
<dbReference type="SUPFAM" id="SSF52540">
    <property type="entry name" value="P-loop containing nucleoside triphosphate hydrolases"/>
    <property type="match status" value="1"/>
</dbReference>
<keyword evidence="1" id="KW-0175">Coiled coil</keyword>
<dbReference type="Pfam" id="PF13166">
    <property type="entry name" value="AAA_13"/>
    <property type="match status" value="1"/>
</dbReference>
<evidence type="ECO:0000313" key="3">
    <source>
        <dbReference type="EMBL" id="SKA85695.1"/>
    </source>
</evidence>
<dbReference type="PANTHER" id="PTHR32182">
    <property type="entry name" value="DNA REPLICATION AND REPAIR PROTEIN RECF"/>
    <property type="match status" value="1"/>
</dbReference>
<proteinExistence type="predicted"/>
<dbReference type="GO" id="GO:0000731">
    <property type="term" value="P:DNA synthesis involved in DNA repair"/>
    <property type="evidence" value="ECO:0007669"/>
    <property type="project" value="TreeGrafter"/>
</dbReference>
<feature type="domain" description="Protein CR006 P-loop" evidence="2">
    <location>
        <begin position="12"/>
        <end position="744"/>
    </location>
</feature>
<evidence type="ECO:0000259" key="2">
    <source>
        <dbReference type="Pfam" id="PF13166"/>
    </source>
</evidence>
<dbReference type="STRING" id="48467.SAMN02745166_01187"/>
<evidence type="ECO:0000313" key="4">
    <source>
        <dbReference type="Proteomes" id="UP000190774"/>
    </source>
</evidence>
<dbReference type="EMBL" id="FUYE01000003">
    <property type="protein sequence ID" value="SKA85695.1"/>
    <property type="molecule type" value="Genomic_DNA"/>
</dbReference>
<dbReference type="Gene3D" id="3.40.50.300">
    <property type="entry name" value="P-loop containing nucleotide triphosphate hydrolases"/>
    <property type="match status" value="1"/>
</dbReference>
<dbReference type="PANTHER" id="PTHR32182:SF22">
    <property type="entry name" value="ATP-DEPENDENT ENDONUCLEASE, OLD FAMILY-RELATED"/>
    <property type="match status" value="1"/>
</dbReference>
<name>A0A1T4X9C0_9BACT</name>
<dbReference type="AlphaFoldDB" id="A0A1T4X9C0"/>
<dbReference type="RefSeq" id="WP_176159244.1">
    <property type="nucleotide sequence ID" value="NZ_FUYE01000003.1"/>
</dbReference>
<dbReference type="Proteomes" id="UP000190774">
    <property type="component" value="Unassembled WGS sequence"/>
</dbReference>
<feature type="coiled-coil region" evidence="1">
    <location>
        <begin position="116"/>
        <end position="143"/>
    </location>
</feature>
<organism evidence="3 4">
    <name type="scientific">Prosthecobacter debontii</name>
    <dbReference type="NCBI Taxonomy" id="48467"/>
    <lineage>
        <taxon>Bacteria</taxon>
        <taxon>Pseudomonadati</taxon>
        <taxon>Verrucomicrobiota</taxon>
        <taxon>Verrucomicrobiia</taxon>
        <taxon>Verrucomicrobiales</taxon>
        <taxon>Verrucomicrobiaceae</taxon>
        <taxon>Prosthecobacter</taxon>
    </lineage>
</organism>
<keyword evidence="4" id="KW-1185">Reference proteome</keyword>
<accession>A0A1T4X9C0</accession>
<evidence type="ECO:0000256" key="1">
    <source>
        <dbReference type="SAM" id="Coils"/>
    </source>
</evidence>
<protein>
    <submittedName>
        <fullName evidence="3">Wobble nucleotide-excising tRNase</fullName>
    </submittedName>
</protein>
<gene>
    <name evidence="3" type="ORF">SAMN02745166_01187</name>
</gene>
<dbReference type="GO" id="GO:0006302">
    <property type="term" value="P:double-strand break repair"/>
    <property type="evidence" value="ECO:0007669"/>
    <property type="project" value="TreeGrafter"/>
</dbReference>
<dbReference type="InterPro" id="IPR027417">
    <property type="entry name" value="P-loop_NTPase"/>
</dbReference>
<reference evidence="4" key="1">
    <citation type="submission" date="2017-02" db="EMBL/GenBank/DDBJ databases">
        <authorList>
            <person name="Varghese N."/>
            <person name="Submissions S."/>
        </authorList>
    </citation>
    <scope>NUCLEOTIDE SEQUENCE [LARGE SCALE GENOMIC DNA]</scope>
    <source>
        <strain evidence="4">ATCC 700200</strain>
    </source>
</reference>
<dbReference type="InterPro" id="IPR026866">
    <property type="entry name" value="CR006_AAA"/>
</dbReference>